<evidence type="ECO:0000313" key="1">
    <source>
        <dbReference type="EMBL" id="CAE7825427.1"/>
    </source>
</evidence>
<evidence type="ECO:0000313" key="2">
    <source>
        <dbReference type="Proteomes" id="UP000601435"/>
    </source>
</evidence>
<keyword evidence="2" id="KW-1185">Reference proteome</keyword>
<protein>
    <submittedName>
        <fullName evidence="1">SAR1 protein</fullName>
    </submittedName>
</protein>
<dbReference type="OrthoDB" id="426676at2759"/>
<dbReference type="AlphaFoldDB" id="A0A812ZHK2"/>
<proteinExistence type="predicted"/>
<sequence>MLPGPSSSWGSPNLPEPPLWFKASSLHRVSASQPPRMESFSGLVWLPRIVQLLSGPAALKALRCCRSLKRFRPRCLEAGEGFWVLEQLKTLTLEELLRRDEDLCNCFLWAKGDMESCKVKYWFGGPTLEIYASMPTPEPREAKAGQDHEPRPQVIVRSLSETFAAMDGNESFELTKRRLDLPPTMSQNVPDLFAGRLKVAGEESPALRALGLGGWEVSKTCGPCPPMDWFHFTFHRPKPKVPLAILHLSGFFDLPGGDGGCTVSLGYLSTDLDYVIALLDLCEYPCSRHVSVKVTTRWEEVEGLLRTPGPSRLPGLSREGTKMEEILAKITTPDGWEVECTTMYAHNAGDHQCVVGSPCLEAIYQDAKRLTRDSN</sequence>
<dbReference type="Proteomes" id="UP000601435">
    <property type="component" value="Unassembled WGS sequence"/>
</dbReference>
<organism evidence="1 2">
    <name type="scientific">Symbiodinium necroappetens</name>
    <dbReference type="NCBI Taxonomy" id="1628268"/>
    <lineage>
        <taxon>Eukaryota</taxon>
        <taxon>Sar</taxon>
        <taxon>Alveolata</taxon>
        <taxon>Dinophyceae</taxon>
        <taxon>Suessiales</taxon>
        <taxon>Symbiodiniaceae</taxon>
        <taxon>Symbiodinium</taxon>
    </lineage>
</organism>
<gene>
    <name evidence="1" type="primary">SAR1</name>
    <name evidence="1" type="ORF">SNEC2469_LOCUS24613</name>
</gene>
<dbReference type="EMBL" id="CAJNJA010047631">
    <property type="protein sequence ID" value="CAE7825427.1"/>
    <property type="molecule type" value="Genomic_DNA"/>
</dbReference>
<reference evidence="1" key="1">
    <citation type="submission" date="2021-02" db="EMBL/GenBank/DDBJ databases">
        <authorList>
            <person name="Dougan E. K."/>
            <person name="Rhodes N."/>
            <person name="Thang M."/>
            <person name="Chan C."/>
        </authorList>
    </citation>
    <scope>NUCLEOTIDE SEQUENCE</scope>
</reference>
<accession>A0A812ZHK2</accession>
<comment type="caution">
    <text evidence="1">The sequence shown here is derived from an EMBL/GenBank/DDBJ whole genome shotgun (WGS) entry which is preliminary data.</text>
</comment>
<name>A0A812ZHK2_9DINO</name>